<keyword evidence="2" id="KW-1133">Transmembrane helix</keyword>
<protein>
    <submittedName>
        <fullName evidence="4">Sigma-B regulation protein RsbU (Phosphoserine phosphatase)</fullName>
    </submittedName>
</protein>
<dbReference type="Pfam" id="PF07228">
    <property type="entry name" value="SpoIIE"/>
    <property type="match status" value="1"/>
</dbReference>
<feature type="domain" description="HAMP" evidence="3">
    <location>
        <begin position="316"/>
        <end position="369"/>
    </location>
</feature>
<dbReference type="GO" id="GO:0007165">
    <property type="term" value="P:signal transduction"/>
    <property type="evidence" value="ECO:0007669"/>
    <property type="project" value="InterPro"/>
</dbReference>
<reference evidence="4 5" key="1">
    <citation type="submission" date="2019-03" db="EMBL/GenBank/DDBJ databases">
        <title>Above-ground endophytic microbial communities from plants in different locations in the United States.</title>
        <authorList>
            <person name="Frank C."/>
        </authorList>
    </citation>
    <scope>NUCLEOTIDE SEQUENCE [LARGE SCALE GENOMIC DNA]</scope>
    <source>
        <strain evidence="4 5">LP_13_YM</strain>
    </source>
</reference>
<dbReference type="Gene3D" id="3.30.450.20">
    <property type="entry name" value="PAS domain"/>
    <property type="match status" value="2"/>
</dbReference>
<organism evidence="4 5">
    <name type="scientific">Luteibacter rhizovicinus</name>
    <dbReference type="NCBI Taxonomy" id="242606"/>
    <lineage>
        <taxon>Bacteria</taxon>
        <taxon>Pseudomonadati</taxon>
        <taxon>Pseudomonadota</taxon>
        <taxon>Gammaproteobacteria</taxon>
        <taxon>Lysobacterales</taxon>
        <taxon>Rhodanobacteraceae</taxon>
        <taxon>Luteibacter</taxon>
    </lineage>
</organism>
<dbReference type="SUPFAM" id="SSF81606">
    <property type="entry name" value="PP2C-like"/>
    <property type="match status" value="1"/>
</dbReference>
<keyword evidence="2" id="KW-0812">Transmembrane</keyword>
<evidence type="ECO:0000256" key="2">
    <source>
        <dbReference type="SAM" id="Phobius"/>
    </source>
</evidence>
<dbReference type="InterPro" id="IPR036457">
    <property type="entry name" value="PPM-type-like_dom_sf"/>
</dbReference>
<gene>
    <name evidence="4" type="ORF">EC912_10965</name>
</gene>
<dbReference type="InterPro" id="IPR052016">
    <property type="entry name" value="Bact_Sigma-Reg"/>
</dbReference>
<dbReference type="CDD" id="cd06225">
    <property type="entry name" value="HAMP"/>
    <property type="match status" value="1"/>
</dbReference>
<dbReference type="GO" id="GO:0016791">
    <property type="term" value="F:phosphatase activity"/>
    <property type="evidence" value="ECO:0007669"/>
    <property type="project" value="TreeGrafter"/>
</dbReference>
<accession>A0A4R3YIA9</accession>
<keyword evidence="5" id="KW-1185">Reference proteome</keyword>
<dbReference type="AlphaFoldDB" id="A0A4R3YIA9"/>
<dbReference type="InterPro" id="IPR003660">
    <property type="entry name" value="HAMP_dom"/>
</dbReference>
<dbReference type="GO" id="GO:0016020">
    <property type="term" value="C:membrane"/>
    <property type="evidence" value="ECO:0007669"/>
    <property type="project" value="InterPro"/>
</dbReference>
<dbReference type="PANTHER" id="PTHR43156">
    <property type="entry name" value="STAGE II SPORULATION PROTEIN E-RELATED"/>
    <property type="match status" value="1"/>
</dbReference>
<feature type="transmembrane region" description="Helical" evidence="2">
    <location>
        <begin position="293"/>
        <end position="315"/>
    </location>
</feature>
<dbReference type="SMART" id="SM00304">
    <property type="entry name" value="HAMP"/>
    <property type="match status" value="1"/>
</dbReference>
<dbReference type="PROSITE" id="PS50885">
    <property type="entry name" value="HAMP"/>
    <property type="match status" value="1"/>
</dbReference>
<dbReference type="InterPro" id="IPR001932">
    <property type="entry name" value="PPM-type_phosphatase-like_dom"/>
</dbReference>
<evidence type="ECO:0000313" key="4">
    <source>
        <dbReference type="EMBL" id="TCV91831.1"/>
    </source>
</evidence>
<name>A0A4R3YIA9_9GAMM</name>
<sequence>MVLHSVASRLAMGVVLGSAIVMLTTGGLLLVHTREQVLDQTQREYTALASGAAQRIQNRIDGVGDVAQVLAGMLGTRRDQAQGLIRDALASNPDIVNITAAFVPRDNAALREDDAPVARRAKDGRITLASRVGESELYWSAPWFIRGLNCDRGCWQPPFRSFDREQTLIGYSVAIPGKNIPVIGVADVTVSIEWLQAALGELEKTPHAYAFVLDGNGDFLAHEWTSYISTRGSTALLSALANGKGAPVRLTPEEGGRISEPVWVYFVPVKGTRWTFGLVVPERQIFTGVRRNFLVDAGLGALTLFGVFLIAILLARRLMAPLGVLADRAEHVARGELDFALPTLRGDDEVARLNRAFDDMRRQLAVHIEGAKRSARDQARMASELEIARQIQLALLPEPHYVADNGKLELYATLQPASAVGGDLYAYFMLGADHLCVMVGDVSDKGIPAALFMARTITLARTVATHARSPRDILAVLNRELCKDNDTCMFVTLLCGVIETETGMLSLASAGHEQPVLHAGGTTNLVDVETGPALGLDSAASYPVRVLTLLEGDTVLMYTDGVSEAHNDRQRLYGAQSLLDSVARVEEGSAPEAYVDRVLSDVDTYVEGRAPYDDIALLALTWREARSEGVRIDAAAHS</sequence>
<dbReference type="CDD" id="cd12912">
    <property type="entry name" value="PDC2_MCP_like"/>
    <property type="match status" value="1"/>
</dbReference>
<evidence type="ECO:0000313" key="5">
    <source>
        <dbReference type="Proteomes" id="UP000295645"/>
    </source>
</evidence>
<dbReference type="OrthoDB" id="9811749at2"/>
<dbReference type="RefSeq" id="WP_132146718.1">
    <property type="nucleotide sequence ID" value="NZ_SMCS01000009.1"/>
</dbReference>
<dbReference type="Gene3D" id="6.10.340.10">
    <property type="match status" value="1"/>
</dbReference>
<feature type="transmembrane region" description="Helical" evidence="2">
    <location>
        <begin position="6"/>
        <end position="31"/>
    </location>
</feature>
<dbReference type="Pfam" id="PF00672">
    <property type="entry name" value="HAMP"/>
    <property type="match status" value="1"/>
</dbReference>
<proteinExistence type="predicted"/>
<evidence type="ECO:0000256" key="1">
    <source>
        <dbReference type="ARBA" id="ARBA00022801"/>
    </source>
</evidence>
<dbReference type="PANTHER" id="PTHR43156:SF2">
    <property type="entry name" value="STAGE II SPORULATION PROTEIN E"/>
    <property type="match status" value="1"/>
</dbReference>
<evidence type="ECO:0000259" key="3">
    <source>
        <dbReference type="PROSITE" id="PS50885"/>
    </source>
</evidence>
<keyword evidence="1" id="KW-0378">Hydrolase</keyword>
<dbReference type="SMART" id="SM00331">
    <property type="entry name" value="PP2C_SIG"/>
    <property type="match status" value="1"/>
</dbReference>
<dbReference type="SUPFAM" id="SSF158472">
    <property type="entry name" value="HAMP domain-like"/>
    <property type="match status" value="1"/>
</dbReference>
<dbReference type="Gene3D" id="3.60.40.10">
    <property type="entry name" value="PPM-type phosphatase domain"/>
    <property type="match status" value="1"/>
</dbReference>
<dbReference type="Proteomes" id="UP000295645">
    <property type="component" value="Unassembled WGS sequence"/>
</dbReference>
<dbReference type="EMBL" id="SMCS01000009">
    <property type="protein sequence ID" value="TCV91831.1"/>
    <property type="molecule type" value="Genomic_DNA"/>
</dbReference>
<keyword evidence="2" id="KW-0472">Membrane</keyword>
<comment type="caution">
    <text evidence="4">The sequence shown here is derived from an EMBL/GenBank/DDBJ whole genome shotgun (WGS) entry which is preliminary data.</text>
</comment>